<dbReference type="EMBL" id="UYWX01000412">
    <property type="protein sequence ID" value="VDM18303.1"/>
    <property type="molecule type" value="Genomic_DNA"/>
</dbReference>
<evidence type="ECO:0000313" key="4">
    <source>
        <dbReference type="WBParaSite" id="TTAC_0000163701-mRNA-1"/>
    </source>
</evidence>
<name>A0A0R3WLJ9_HYDTA</name>
<evidence type="ECO:0000256" key="1">
    <source>
        <dbReference type="SAM" id="Phobius"/>
    </source>
</evidence>
<keyword evidence="1" id="KW-1133">Transmembrane helix</keyword>
<reference evidence="2 3" key="2">
    <citation type="submission" date="2018-11" db="EMBL/GenBank/DDBJ databases">
        <authorList>
            <consortium name="Pathogen Informatics"/>
        </authorList>
    </citation>
    <scope>NUCLEOTIDE SEQUENCE [LARGE SCALE GENOMIC DNA]</scope>
</reference>
<protein>
    <submittedName>
        <fullName evidence="4">Transmembrane protein</fullName>
    </submittedName>
</protein>
<dbReference type="AlphaFoldDB" id="A0A0R3WLJ9"/>
<sequence length="134" mass="15093">MDPWSYGYSRQGSQAYENAPSKGAQLLVYPSLANPPATPLVTHHKHVKLSTRFKRLLIVATALPLFALILVVCSTLSPQWERLEFAFDRLIQRACSRHTKTTWRLAHVILEEVDVDAQVEVEVEGQGQGQGQRQ</sequence>
<keyword evidence="1" id="KW-0812">Transmembrane</keyword>
<dbReference type="OrthoDB" id="6308084at2759"/>
<gene>
    <name evidence="2" type="ORF">TTAC_LOCUS1624</name>
</gene>
<accession>A0A0R3WLJ9</accession>
<reference evidence="4" key="1">
    <citation type="submission" date="2017-02" db="UniProtKB">
        <authorList>
            <consortium name="WormBaseParasite"/>
        </authorList>
    </citation>
    <scope>IDENTIFICATION</scope>
</reference>
<organism evidence="4">
    <name type="scientific">Hydatigena taeniaeformis</name>
    <name type="common">Feline tapeworm</name>
    <name type="synonym">Taenia taeniaeformis</name>
    <dbReference type="NCBI Taxonomy" id="6205"/>
    <lineage>
        <taxon>Eukaryota</taxon>
        <taxon>Metazoa</taxon>
        <taxon>Spiralia</taxon>
        <taxon>Lophotrochozoa</taxon>
        <taxon>Platyhelminthes</taxon>
        <taxon>Cestoda</taxon>
        <taxon>Eucestoda</taxon>
        <taxon>Cyclophyllidea</taxon>
        <taxon>Taeniidae</taxon>
        <taxon>Hydatigera</taxon>
    </lineage>
</organism>
<evidence type="ECO:0000313" key="3">
    <source>
        <dbReference type="Proteomes" id="UP000274429"/>
    </source>
</evidence>
<evidence type="ECO:0000313" key="2">
    <source>
        <dbReference type="EMBL" id="VDM18303.1"/>
    </source>
</evidence>
<proteinExistence type="predicted"/>
<keyword evidence="1" id="KW-0472">Membrane</keyword>
<dbReference type="Proteomes" id="UP000274429">
    <property type="component" value="Unassembled WGS sequence"/>
</dbReference>
<feature type="transmembrane region" description="Helical" evidence="1">
    <location>
        <begin position="56"/>
        <end position="77"/>
    </location>
</feature>
<keyword evidence="3" id="KW-1185">Reference proteome</keyword>
<dbReference type="WBParaSite" id="TTAC_0000163701-mRNA-1">
    <property type="protein sequence ID" value="TTAC_0000163701-mRNA-1"/>
    <property type="gene ID" value="TTAC_0000163701"/>
</dbReference>